<dbReference type="NCBIfam" id="TIGR02532">
    <property type="entry name" value="IV_pilin_GFxxxE"/>
    <property type="match status" value="1"/>
</dbReference>
<evidence type="ECO:0000313" key="3">
    <source>
        <dbReference type="Proteomes" id="UP000229056"/>
    </source>
</evidence>
<dbReference type="PROSITE" id="PS00409">
    <property type="entry name" value="PROKAR_NTER_METHYL"/>
    <property type="match status" value="1"/>
</dbReference>
<protein>
    <recommendedName>
        <fullName evidence="4">Type II secretion system protein GspG C-terminal domain-containing protein</fullName>
    </recommendedName>
</protein>
<name>A0A2H0W4G3_9BACT</name>
<comment type="caution">
    <text evidence="2">The sequence shown here is derived from an EMBL/GenBank/DDBJ whole genome shotgun (WGS) entry which is preliminary data.</text>
</comment>
<evidence type="ECO:0008006" key="4">
    <source>
        <dbReference type="Google" id="ProtNLM"/>
    </source>
</evidence>
<evidence type="ECO:0000256" key="1">
    <source>
        <dbReference type="SAM" id="Phobius"/>
    </source>
</evidence>
<dbReference type="SUPFAM" id="SSF54523">
    <property type="entry name" value="Pili subunits"/>
    <property type="match status" value="1"/>
</dbReference>
<keyword evidence="1" id="KW-0472">Membrane</keyword>
<dbReference type="PANTHER" id="PTHR30093">
    <property type="entry name" value="GENERAL SECRETION PATHWAY PROTEIN G"/>
    <property type="match status" value="1"/>
</dbReference>
<sequence length="134" mass="14170">MNKKGFTLIELLVVIAIIGMLSSLAVVSLNTARNKARDAQIKSDLSQIRTFAAVQYDSGVFTGFDMTNTEISNLLPPSCSPDSATYQINVGGINDSAWVAWAGLCSDETVDFCVDSTGQAKEVASLAGTETVCP</sequence>
<keyword evidence="1" id="KW-0812">Transmembrane</keyword>
<dbReference type="Pfam" id="PF07963">
    <property type="entry name" value="N_methyl"/>
    <property type="match status" value="1"/>
</dbReference>
<feature type="transmembrane region" description="Helical" evidence="1">
    <location>
        <begin position="6"/>
        <end position="27"/>
    </location>
</feature>
<dbReference type="InterPro" id="IPR012902">
    <property type="entry name" value="N_methyl_site"/>
</dbReference>
<proteinExistence type="predicted"/>
<dbReference type="EMBL" id="PEZY01000005">
    <property type="protein sequence ID" value="PIS06243.1"/>
    <property type="molecule type" value="Genomic_DNA"/>
</dbReference>
<dbReference type="InterPro" id="IPR045584">
    <property type="entry name" value="Pilin-like"/>
</dbReference>
<dbReference type="Proteomes" id="UP000229056">
    <property type="component" value="Unassembled WGS sequence"/>
</dbReference>
<dbReference type="Gene3D" id="3.30.700.10">
    <property type="entry name" value="Glycoprotein, Type 4 Pilin"/>
    <property type="match status" value="1"/>
</dbReference>
<dbReference type="AlphaFoldDB" id="A0A2H0W4G3"/>
<evidence type="ECO:0000313" key="2">
    <source>
        <dbReference type="EMBL" id="PIS06243.1"/>
    </source>
</evidence>
<accession>A0A2H0W4G3</accession>
<reference evidence="3" key="1">
    <citation type="submission" date="2017-09" db="EMBL/GenBank/DDBJ databases">
        <title>Depth-based differentiation of microbial function through sediment-hosted aquifers and enrichment of novel symbionts in the deep terrestrial subsurface.</title>
        <authorList>
            <person name="Probst A.J."/>
            <person name="Ladd B."/>
            <person name="Jarett J.K."/>
            <person name="Geller-Mcgrath D.E."/>
            <person name="Sieber C.M.K."/>
            <person name="Emerson J.B."/>
            <person name="Anantharaman K."/>
            <person name="Thomas B.C."/>
            <person name="Malmstrom R."/>
            <person name="Stieglmeier M."/>
            <person name="Klingl A."/>
            <person name="Woyke T."/>
            <person name="Ryan C.M."/>
            <person name="Banfield J.F."/>
        </authorList>
    </citation>
    <scope>NUCLEOTIDE SEQUENCE [LARGE SCALE GENOMIC DNA]</scope>
</reference>
<organism evidence="2 3">
    <name type="scientific">Candidatus Buchananbacteria bacterium CG10_big_fil_rev_8_21_14_0_10_33_19</name>
    <dbReference type="NCBI Taxonomy" id="1974525"/>
    <lineage>
        <taxon>Bacteria</taxon>
        <taxon>Candidatus Buchananiibacteriota</taxon>
    </lineage>
</organism>
<keyword evidence="1" id="KW-1133">Transmembrane helix</keyword>
<gene>
    <name evidence="2" type="ORF">COT80_01580</name>
</gene>